<dbReference type="EMBL" id="BARW01010845">
    <property type="protein sequence ID" value="GAI81157.1"/>
    <property type="molecule type" value="Genomic_DNA"/>
</dbReference>
<dbReference type="AlphaFoldDB" id="X1RK60"/>
<organism evidence="1">
    <name type="scientific">marine sediment metagenome</name>
    <dbReference type="NCBI Taxonomy" id="412755"/>
    <lineage>
        <taxon>unclassified sequences</taxon>
        <taxon>metagenomes</taxon>
        <taxon>ecological metagenomes</taxon>
    </lineage>
</organism>
<comment type="caution">
    <text evidence="1">The sequence shown here is derived from an EMBL/GenBank/DDBJ whole genome shotgun (WGS) entry which is preliminary data.</text>
</comment>
<sequence length="60" mass="6777">DDVHWSFVGPFSEPADTAQFFFREPGLGHFIVNDKCTIHIETFSIFIFFLPNFIVPGNGG</sequence>
<gene>
    <name evidence="1" type="ORF">S12H4_21157</name>
</gene>
<name>X1RK60_9ZZZZ</name>
<proteinExistence type="predicted"/>
<protein>
    <submittedName>
        <fullName evidence="1">Uncharacterized protein</fullName>
    </submittedName>
</protein>
<accession>X1RK60</accession>
<feature type="non-terminal residue" evidence="1">
    <location>
        <position position="1"/>
    </location>
</feature>
<reference evidence="1" key="1">
    <citation type="journal article" date="2014" name="Front. Microbiol.">
        <title>High frequency of phylogenetically diverse reductive dehalogenase-homologous genes in deep subseafloor sedimentary metagenomes.</title>
        <authorList>
            <person name="Kawai M."/>
            <person name="Futagami T."/>
            <person name="Toyoda A."/>
            <person name="Takaki Y."/>
            <person name="Nishi S."/>
            <person name="Hori S."/>
            <person name="Arai W."/>
            <person name="Tsubouchi T."/>
            <person name="Morono Y."/>
            <person name="Uchiyama I."/>
            <person name="Ito T."/>
            <person name="Fujiyama A."/>
            <person name="Inagaki F."/>
            <person name="Takami H."/>
        </authorList>
    </citation>
    <scope>NUCLEOTIDE SEQUENCE</scope>
    <source>
        <strain evidence="1">Expedition CK06-06</strain>
    </source>
</reference>
<evidence type="ECO:0000313" key="1">
    <source>
        <dbReference type="EMBL" id="GAI81157.1"/>
    </source>
</evidence>